<comment type="caution">
    <text evidence="2">The sequence shown here is derived from an EMBL/GenBank/DDBJ whole genome shotgun (WGS) entry which is preliminary data.</text>
</comment>
<dbReference type="Proteomes" id="UP001470230">
    <property type="component" value="Unassembled WGS sequence"/>
</dbReference>
<feature type="transmembrane region" description="Helical" evidence="1">
    <location>
        <begin position="281"/>
        <end position="300"/>
    </location>
</feature>
<accession>A0ABR2K270</accession>
<feature type="transmembrane region" description="Helical" evidence="1">
    <location>
        <begin position="178"/>
        <end position="200"/>
    </location>
</feature>
<dbReference type="EMBL" id="JAPFFF010000008">
    <property type="protein sequence ID" value="KAK8885027.1"/>
    <property type="molecule type" value="Genomic_DNA"/>
</dbReference>
<proteinExistence type="predicted"/>
<organism evidence="2 3">
    <name type="scientific">Tritrichomonas musculus</name>
    <dbReference type="NCBI Taxonomy" id="1915356"/>
    <lineage>
        <taxon>Eukaryota</taxon>
        <taxon>Metamonada</taxon>
        <taxon>Parabasalia</taxon>
        <taxon>Tritrichomonadida</taxon>
        <taxon>Tritrichomonadidae</taxon>
        <taxon>Tritrichomonas</taxon>
    </lineage>
</organism>
<keyword evidence="1" id="KW-1133">Transmembrane helix</keyword>
<sequence length="330" mass="37198">MPSSSSISKFISFSLLLLVLVVSKFIIQQKPNPVISSFDIFDSHPIAKFLLTNPYVLISFHVFGILIAFTSAYILECALFPSFLLLSARFLLFAPYIDFVFAFSSIGFFIISLSTRVTSKYRKLTPLFIIISGIYSSLCINILIEFITIGLFSFFSILFFWLKSHRIGNDDGSAAPDAIATVGTFIISFAVSFFLFGYIFGFPKYSPYSIIYINSKQTKIVYWKFTDTFKIFPILSSRMALSSIPAFFSNLEIGKKLLCFTAIFCAEFFRFLPFSTESANFDIIILVSASFFDLASLVFITGVSTRFVGIFSSAIYVSLSLLMQFAFHLF</sequence>
<keyword evidence="3" id="KW-1185">Reference proteome</keyword>
<keyword evidence="1" id="KW-0812">Transmembrane</keyword>
<name>A0ABR2K270_9EUKA</name>
<gene>
    <name evidence="2" type="ORF">M9Y10_044155</name>
</gene>
<protein>
    <submittedName>
        <fullName evidence="2">Uncharacterized protein</fullName>
    </submittedName>
</protein>
<evidence type="ECO:0000256" key="1">
    <source>
        <dbReference type="SAM" id="Phobius"/>
    </source>
</evidence>
<feature type="transmembrane region" description="Helical" evidence="1">
    <location>
        <begin position="127"/>
        <end position="158"/>
    </location>
</feature>
<keyword evidence="1" id="KW-0472">Membrane</keyword>
<feature type="transmembrane region" description="Helical" evidence="1">
    <location>
        <begin position="6"/>
        <end position="27"/>
    </location>
</feature>
<evidence type="ECO:0000313" key="2">
    <source>
        <dbReference type="EMBL" id="KAK8885027.1"/>
    </source>
</evidence>
<feature type="transmembrane region" description="Helical" evidence="1">
    <location>
        <begin position="95"/>
        <end position="115"/>
    </location>
</feature>
<feature type="transmembrane region" description="Helical" evidence="1">
    <location>
        <begin position="55"/>
        <end position="75"/>
    </location>
</feature>
<reference evidence="2 3" key="1">
    <citation type="submission" date="2024-04" db="EMBL/GenBank/DDBJ databases">
        <title>Tritrichomonas musculus Genome.</title>
        <authorList>
            <person name="Alves-Ferreira E."/>
            <person name="Grigg M."/>
            <person name="Lorenzi H."/>
            <person name="Galac M."/>
        </authorList>
    </citation>
    <scope>NUCLEOTIDE SEQUENCE [LARGE SCALE GENOMIC DNA]</scope>
    <source>
        <strain evidence="2 3">EAF2021</strain>
    </source>
</reference>
<feature type="transmembrane region" description="Helical" evidence="1">
    <location>
        <begin position="307"/>
        <end position="327"/>
    </location>
</feature>
<evidence type="ECO:0000313" key="3">
    <source>
        <dbReference type="Proteomes" id="UP001470230"/>
    </source>
</evidence>